<feature type="compositionally biased region" description="Basic and acidic residues" evidence="1">
    <location>
        <begin position="1"/>
        <end position="22"/>
    </location>
</feature>
<accession>A0A5B7HT55</accession>
<comment type="caution">
    <text evidence="2">The sequence shown here is derived from an EMBL/GenBank/DDBJ whole genome shotgun (WGS) entry which is preliminary data.</text>
</comment>
<dbReference type="AlphaFoldDB" id="A0A5B7HT55"/>
<organism evidence="2 3">
    <name type="scientific">Portunus trituberculatus</name>
    <name type="common">Swimming crab</name>
    <name type="synonym">Neptunus trituberculatus</name>
    <dbReference type="NCBI Taxonomy" id="210409"/>
    <lineage>
        <taxon>Eukaryota</taxon>
        <taxon>Metazoa</taxon>
        <taxon>Ecdysozoa</taxon>
        <taxon>Arthropoda</taxon>
        <taxon>Crustacea</taxon>
        <taxon>Multicrustacea</taxon>
        <taxon>Malacostraca</taxon>
        <taxon>Eumalacostraca</taxon>
        <taxon>Eucarida</taxon>
        <taxon>Decapoda</taxon>
        <taxon>Pleocyemata</taxon>
        <taxon>Brachyura</taxon>
        <taxon>Eubrachyura</taxon>
        <taxon>Portunoidea</taxon>
        <taxon>Portunidae</taxon>
        <taxon>Portuninae</taxon>
        <taxon>Portunus</taxon>
    </lineage>
</organism>
<protein>
    <submittedName>
        <fullName evidence="2">Uncharacterized protein</fullName>
    </submittedName>
</protein>
<keyword evidence="3" id="KW-1185">Reference proteome</keyword>
<sequence length="106" mass="11254">MGRVESGDRLDCREREGGKEGRNGGGAMGGWSLPYLTHSQCVSNLAAGRELGDLVPIPPPPPPPPPLLPPTASPVRASSRKDRKQAWSALAGWRECDAVPQEPMSS</sequence>
<feature type="compositionally biased region" description="Pro residues" evidence="1">
    <location>
        <begin position="56"/>
        <end position="72"/>
    </location>
</feature>
<feature type="region of interest" description="Disordered" evidence="1">
    <location>
        <begin position="1"/>
        <end position="28"/>
    </location>
</feature>
<evidence type="ECO:0000313" key="3">
    <source>
        <dbReference type="Proteomes" id="UP000324222"/>
    </source>
</evidence>
<evidence type="ECO:0000256" key="1">
    <source>
        <dbReference type="SAM" id="MobiDB-lite"/>
    </source>
</evidence>
<dbReference type="Proteomes" id="UP000324222">
    <property type="component" value="Unassembled WGS sequence"/>
</dbReference>
<reference evidence="2 3" key="1">
    <citation type="submission" date="2019-05" db="EMBL/GenBank/DDBJ databases">
        <title>Another draft genome of Portunus trituberculatus and its Hox gene families provides insights of decapod evolution.</title>
        <authorList>
            <person name="Jeong J.-H."/>
            <person name="Song I."/>
            <person name="Kim S."/>
            <person name="Choi T."/>
            <person name="Kim D."/>
            <person name="Ryu S."/>
            <person name="Kim W."/>
        </authorList>
    </citation>
    <scope>NUCLEOTIDE SEQUENCE [LARGE SCALE GENOMIC DNA]</scope>
    <source>
        <tissue evidence="2">Muscle</tissue>
    </source>
</reference>
<feature type="region of interest" description="Disordered" evidence="1">
    <location>
        <begin position="52"/>
        <end position="106"/>
    </location>
</feature>
<name>A0A5B7HT55_PORTR</name>
<gene>
    <name evidence="2" type="ORF">E2C01_066178</name>
</gene>
<proteinExistence type="predicted"/>
<dbReference type="EMBL" id="VSRR010033722">
    <property type="protein sequence ID" value="MPC71888.1"/>
    <property type="molecule type" value="Genomic_DNA"/>
</dbReference>
<evidence type="ECO:0000313" key="2">
    <source>
        <dbReference type="EMBL" id="MPC71888.1"/>
    </source>
</evidence>